<accession>A0A157SXM1</accession>
<keyword evidence="1" id="KW-0812">Transmembrane</keyword>
<dbReference type="STRING" id="288768.SAMEA3906486_05413"/>
<dbReference type="AlphaFoldDB" id="A0A157SXM1"/>
<dbReference type="Proteomes" id="UP000076848">
    <property type="component" value="Unassembled WGS sequence"/>
</dbReference>
<keyword evidence="3" id="KW-1185">Reference proteome</keyword>
<organism evidence="2 3">
    <name type="scientific">Bordetella ansorpii</name>
    <dbReference type="NCBI Taxonomy" id="288768"/>
    <lineage>
        <taxon>Bacteria</taxon>
        <taxon>Pseudomonadati</taxon>
        <taxon>Pseudomonadota</taxon>
        <taxon>Betaproteobacteria</taxon>
        <taxon>Burkholderiales</taxon>
        <taxon>Alcaligenaceae</taxon>
        <taxon>Bordetella</taxon>
    </lineage>
</organism>
<dbReference type="EMBL" id="FKIF01000010">
    <property type="protein sequence ID" value="SAI74696.1"/>
    <property type="molecule type" value="Genomic_DNA"/>
</dbReference>
<evidence type="ECO:0000256" key="1">
    <source>
        <dbReference type="SAM" id="Phobius"/>
    </source>
</evidence>
<evidence type="ECO:0000313" key="3">
    <source>
        <dbReference type="Proteomes" id="UP000076848"/>
    </source>
</evidence>
<reference evidence="2 3" key="1">
    <citation type="submission" date="2016-04" db="EMBL/GenBank/DDBJ databases">
        <authorList>
            <consortium name="Pathogen Informatics"/>
        </authorList>
    </citation>
    <scope>NUCLEOTIDE SEQUENCE [LARGE SCALE GENOMIC DNA]</scope>
    <source>
        <strain evidence="2 3">H050680373</strain>
    </source>
</reference>
<gene>
    <name evidence="2" type="ORF">SAMEA3906486_05413</name>
</gene>
<keyword evidence="1" id="KW-0472">Membrane</keyword>
<feature type="transmembrane region" description="Helical" evidence="1">
    <location>
        <begin position="20"/>
        <end position="38"/>
    </location>
</feature>
<dbReference type="RefSeq" id="WP_066134306.1">
    <property type="nucleotide sequence ID" value="NZ_FKIF01000010.1"/>
</dbReference>
<evidence type="ECO:0000313" key="2">
    <source>
        <dbReference type="EMBL" id="SAI74696.1"/>
    </source>
</evidence>
<proteinExistence type="predicted"/>
<protein>
    <submittedName>
        <fullName evidence="2">Flp pilus assembly protein TadG</fullName>
    </submittedName>
</protein>
<sequence>MIGARRARIAARRRQRGAFAVEAALALPILIGAGLLGADMQRIHTERIRLESTAGVVAVNLAAQRELTQGGLDELARIAMQGHENDQLMYLLSVRLDGTVAWGVTRGGAEGLCEAPAAGGQYLGTLPDDSRRGDDTAAPSMIVVRSCRGTGDVSLFSGLVLPDMLQTDTLFPATNAAITLDEPLQAESDGSGLARTDSQS</sequence>
<keyword evidence="1" id="KW-1133">Transmembrane helix</keyword>
<name>A0A157SXM1_9BORD</name>
<dbReference type="OrthoDB" id="8635655at2"/>